<gene>
    <name evidence="1" type="ORF">DKT75_18150</name>
</gene>
<dbReference type="GO" id="GO:0000287">
    <property type="term" value="F:magnesium ion binding"/>
    <property type="evidence" value="ECO:0007669"/>
    <property type="project" value="TreeGrafter"/>
</dbReference>
<keyword evidence="2" id="KW-1185">Reference proteome</keyword>
<sequence>MKLNDTLYVSDLDRTLLKDDQTLSEETTSYLVNAAKKGLNFTYATARSLASSGFVLKGLELQLPVILYNGAQIYCPKKEAYIHSSYMESGVYSKLLKQLIGDGLNPIVHSLDEDDKLRVYFQTVTYESMVKWINSRLKNGDDRFRVTIDFSEIETSKVISLVMTGPYEQLREYEQQLSAEPTISHVLSEDVYCEGHYLLEISHMDANKGFAVEKLRDHLGLENIVSFGDNNNDLPMFKKSTRSLAVCNAKEPVQNAASGVIGHHNEDAVISYIKEVCHENLESR</sequence>
<dbReference type="AlphaFoldDB" id="A0A317C5P9"/>
<dbReference type="NCBIfam" id="TIGR01484">
    <property type="entry name" value="HAD-SF-IIB"/>
    <property type="match status" value="1"/>
</dbReference>
<dbReference type="GO" id="GO:0016791">
    <property type="term" value="F:phosphatase activity"/>
    <property type="evidence" value="ECO:0007669"/>
    <property type="project" value="TreeGrafter"/>
</dbReference>
<proteinExistence type="predicted"/>
<accession>A0A317C5P9</accession>
<dbReference type="OrthoDB" id="9795746at2"/>
<evidence type="ECO:0008006" key="3">
    <source>
        <dbReference type="Google" id="ProtNLM"/>
    </source>
</evidence>
<evidence type="ECO:0000313" key="1">
    <source>
        <dbReference type="EMBL" id="PWQ93541.1"/>
    </source>
</evidence>
<dbReference type="EMBL" id="QGKL01000042">
    <property type="protein sequence ID" value="PWQ93541.1"/>
    <property type="molecule type" value="Genomic_DNA"/>
</dbReference>
<dbReference type="Proteomes" id="UP000245506">
    <property type="component" value="Unassembled WGS sequence"/>
</dbReference>
<protein>
    <recommendedName>
        <fullName evidence="3">Cof-type HAD-IIB family hydrolase</fullName>
    </recommendedName>
</protein>
<dbReference type="InterPro" id="IPR023214">
    <property type="entry name" value="HAD_sf"/>
</dbReference>
<dbReference type="InterPro" id="IPR036412">
    <property type="entry name" value="HAD-like_sf"/>
</dbReference>
<dbReference type="RefSeq" id="WP_109825433.1">
    <property type="nucleotide sequence ID" value="NZ_QGKL01000042.1"/>
</dbReference>
<dbReference type="Gene3D" id="3.40.50.1000">
    <property type="entry name" value="HAD superfamily/HAD-like"/>
    <property type="match status" value="1"/>
</dbReference>
<evidence type="ECO:0000313" key="2">
    <source>
        <dbReference type="Proteomes" id="UP000245506"/>
    </source>
</evidence>
<dbReference type="InterPro" id="IPR006379">
    <property type="entry name" value="HAD-SF_hydro_IIB"/>
</dbReference>
<dbReference type="Gene3D" id="3.30.1240.10">
    <property type="match status" value="1"/>
</dbReference>
<dbReference type="Pfam" id="PF08282">
    <property type="entry name" value="Hydrolase_3"/>
    <property type="match status" value="1"/>
</dbReference>
<dbReference type="PANTHER" id="PTHR10000:SF8">
    <property type="entry name" value="HAD SUPERFAMILY HYDROLASE-LIKE, TYPE 3"/>
    <property type="match status" value="1"/>
</dbReference>
<name>A0A317C5P9_9GAMM</name>
<dbReference type="SUPFAM" id="SSF56784">
    <property type="entry name" value="HAD-like"/>
    <property type="match status" value="1"/>
</dbReference>
<reference evidence="1 2" key="1">
    <citation type="submission" date="2018-05" db="EMBL/GenBank/DDBJ databases">
        <title>Leucothrix arctica sp. nov., isolated from Arctic seawater.</title>
        <authorList>
            <person name="Choi A."/>
            <person name="Baek K."/>
        </authorList>
    </citation>
    <scope>NUCLEOTIDE SEQUENCE [LARGE SCALE GENOMIC DNA]</scope>
    <source>
        <strain evidence="1 2">IMCC9719</strain>
    </source>
</reference>
<comment type="caution">
    <text evidence="1">The sequence shown here is derived from an EMBL/GenBank/DDBJ whole genome shotgun (WGS) entry which is preliminary data.</text>
</comment>
<organism evidence="1 2">
    <name type="scientific">Leucothrix arctica</name>
    <dbReference type="NCBI Taxonomy" id="1481894"/>
    <lineage>
        <taxon>Bacteria</taxon>
        <taxon>Pseudomonadati</taxon>
        <taxon>Pseudomonadota</taxon>
        <taxon>Gammaproteobacteria</taxon>
        <taxon>Thiotrichales</taxon>
        <taxon>Thiotrichaceae</taxon>
        <taxon>Leucothrix</taxon>
    </lineage>
</organism>
<dbReference type="GO" id="GO:0005829">
    <property type="term" value="C:cytosol"/>
    <property type="evidence" value="ECO:0007669"/>
    <property type="project" value="TreeGrafter"/>
</dbReference>
<dbReference type="PANTHER" id="PTHR10000">
    <property type="entry name" value="PHOSPHOSERINE PHOSPHATASE"/>
    <property type="match status" value="1"/>
</dbReference>